<dbReference type="OrthoDB" id="1056482at2759"/>
<dbReference type="PROSITE" id="PS51471">
    <property type="entry name" value="FE2OG_OXY"/>
    <property type="match status" value="1"/>
</dbReference>
<evidence type="ECO:0000256" key="8">
    <source>
        <dbReference type="ARBA" id="ARBA00049169"/>
    </source>
</evidence>
<evidence type="ECO:0000256" key="4">
    <source>
        <dbReference type="ARBA" id="ARBA00022964"/>
    </source>
</evidence>
<reference evidence="10" key="1">
    <citation type="submission" date="2020-01" db="EMBL/GenBank/DDBJ databases">
        <authorList>
            <person name="Mishra B."/>
        </authorList>
    </citation>
    <scope>NUCLEOTIDE SEQUENCE [LARGE SCALE GENOMIC DNA]</scope>
</reference>
<evidence type="ECO:0000313" key="11">
    <source>
        <dbReference type="Proteomes" id="UP000467841"/>
    </source>
</evidence>
<proteinExistence type="predicted"/>
<comment type="catalytic activity">
    <reaction evidence="8">
        <text>L-prolyl-[collagen] + 2-oxoglutarate + O2 = trans-4-hydroxy-L-prolyl-[collagen] + succinate + CO2</text>
        <dbReference type="Rhea" id="RHEA:18945"/>
        <dbReference type="Rhea" id="RHEA-COMP:11676"/>
        <dbReference type="Rhea" id="RHEA-COMP:11680"/>
        <dbReference type="ChEBI" id="CHEBI:15379"/>
        <dbReference type="ChEBI" id="CHEBI:16526"/>
        <dbReference type="ChEBI" id="CHEBI:16810"/>
        <dbReference type="ChEBI" id="CHEBI:30031"/>
        <dbReference type="ChEBI" id="CHEBI:50342"/>
        <dbReference type="ChEBI" id="CHEBI:61965"/>
        <dbReference type="EC" id="1.14.11.2"/>
    </reaction>
</comment>
<evidence type="ECO:0000256" key="2">
    <source>
        <dbReference type="ARBA" id="ARBA00004648"/>
    </source>
</evidence>
<evidence type="ECO:0000256" key="6">
    <source>
        <dbReference type="ARBA" id="ARBA00023002"/>
    </source>
</evidence>
<sequence>MEHTDTFNQIVGDLASVDVKIENKNKDMILSCSLPPLLTALSCNKSGNEDGNGERWLEVLSREPRAFLYHNFLTNEECEHLINLAKPKMGKSLVRDTITGGSKESSARTSSGTFFKRGHDKIVEEIEKKISEFTFIPVENGEGLQVIRYEVGQKFDPHFDGYERIATVLMYLSDVERGGETVFPDAKGKTSKKGLSVSPKKRDALLFWNMKLDGTQDLSTGRPVIRGHKWASTKWLHVHEYKATTAILRH</sequence>
<dbReference type="InterPro" id="IPR044862">
    <property type="entry name" value="Pro_4_hyd_alph_FE2OG_OXY"/>
</dbReference>
<comment type="cofactor">
    <cofactor evidence="1">
        <name>L-ascorbate</name>
        <dbReference type="ChEBI" id="CHEBI:38290"/>
    </cofactor>
</comment>
<dbReference type="GO" id="GO:0004656">
    <property type="term" value="F:procollagen-proline 4-dioxygenase activity"/>
    <property type="evidence" value="ECO:0007669"/>
    <property type="project" value="UniProtKB-EC"/>
</dbReference>
<evidence type="ECO:0000256" key="3">
    <source>
        <dbReference type="ARBA" id="ARBA00022723"/>
    </source>
</evidence>
<keyword evidence="6" id="KW-0560">Oxidoreductase</keyword>
<keyword evidence="5" id="KW-0812">Transmembrane</keyword>
<dbReference type="InterPro" id="IPR005123">
    <property type="entry name" value="Oxoglu/Fe-dep_dioxygenase_dom"/>
</dbReference>
<dbReference type="GO" id="GO:0005506">
    <property type="term" value="F:iron ion binding"/>
    <property type="evidence" value="ECO:0007669"/>
    <property type="project" value="InterPro"/>
</dbReference>
<organism evidence="10 11">
    <name type="scientific">Microthlaspi erraticum</name>
    <dbReference type="NCBI Taxonomy" id="1685480"/>
    <lineage>
        <taxon>Eukaryota</taxon>
        <taxon>Viridiplantae</taxon>
        <taxon>Streptophyta</taxon>
        <taxon>Embryophyta</taxon>
        <taxon>Tracheophyta</taxon>
        <taxon>Spermatophyta</taxon>
        <taxon>Magnoliopsida</taxon>
        <taxon>eudicotyledons</taxon>
        <taxon>Gunneridae</taxon>
        <taxon>Pentapetalae</taxon>
        <taxon>rosids</taxon>
        <taxon>malvids</taxon>
        <taxon>Brassicales</taxon>
        <taxon>Brassicaceae</taxon>
        <taxon>Coluteocarpeae</taxon>
        <taxon>Microthlaspi</taxon>
    </lineage>
</organism>
<dbReference type="SMART" id="SM00702">
    <property type="entry name" value="P4Hc"/>
    <property type="match status" value="1"/>
</dbReference>
<evidence type="ECO:0000259" key="9">
    <source>
        <dbReference type="PROSITE" id="PS51471"/>
    </source>
</evidence>
<comment type="caution">
    <text evidence="10">The sequence shown here is derived from an EMBL/GenBank/DDBJ whole genome shotgun (WGS) entry which is preliminary data.</text>
</comment>
<dbReference type="Proteomes" id="UP000467841">
    <property type="component" value="Unassembled WGS sequence"/>
</dbReference>
<dbReference type="GO" id="GO:0005789">
    <property type="term" value="C:endoplasmic reticulum membrane"/>
    <property type="evidence" value="ECO:0007669"/>
    <property type="project" value="UniProtKB-SubCell"/>
</dbReference>
<dbReference type="InterPro" id="IPR006620">
    <property type="entry name" value="Pro_4_hyd_alph"/>
</dbReference>
<evidence type="ECO:0000313" key="10">
    <source>
        <dbReference type="EMBL" id="CAA7035707.1"/>
    </source>
</evidence>
<keyword evidence="5" id="KW-0735">Signal-anchor</keyword>
<evidence type="ECO:0000256" key="5">
    <source>
        <dbReference type="ARBA" id="ARBA00022968"/>
    </source>
</evidence>
<keyword evidence="11" id="KW-1185">Reference proteome</keyword>
<dbReference type="InterPro" id="IPR045054">
    <property type="entry name" value="P4HA-like"/>
</dbReference>
<feature type="domain" description="Fe2OG dioxygenase" evidence="9">
    <location>
        <begin position="140"/>
        <end position="238"/>
    </location>
</feature>
<dbReference type="EMBL" id="CACVBM020001162">
    <property type="protein sequence ID" value="CAA7035707.1"/>
    <property type="molecule type" value="Genomic_DNA"/>
</dbReference>
<dbReference type="AlphaFoldDB" id="A0A6D2J9K8"/>
<evidence type="ECO:0000256" key="7">
    <source>
        <dbReference type="ARBA" id="ARBA00023004"/>
    </source>
</evidence>
<comment type="subcellular location">
    <subcellularLocation>
        <location evidence="2">Endoplasmic reticulum membrane</location>
        <topology evidence="2">Single-pass type II membrane protein</topology>
    </subcellularLocation>
</comment>
<dbReference type="PANTHER" id="PTHR10869">
    <property type="entry name" value="PROLYL 4-HYDROXYLASE ALPHA SUBUNIT"/>
    <property type="match status" value="1"/>
</dbReference>
<name>A0A6D2J9K8_9BRAS</name>
<accession>A0A6D2J9K8</accession>
<keyword evidence="7" id="KW-0408">Iron</keyword>
<keyword evidence="3" id="KW-0479">Metal-binding</keyword>
<protein>
    <recommendedName>
        <fullName evidence="9">Fe2OG dioxygenase domain-containing protein</fullName>
    </recommendedName>
</protein>
<dbReference type="Gene3D" id="2.60.120.620">
    <property type="entry name" value="q2cbj1_9rhob like domain"/>
    <property type="match status" value="1"/>
</dbReference>
<evidence type="ECO:0000256" key="1">
    <source>
        <dbReference type="ARBA" id="ARBA00001961"/>
    </source>
</evidence>
<keyword evidence="4" id="KW-0223">Dioxygenase</keyword>
<dbReference type="PANTHER" id="PTHR10869:SF160">
    <property type="entry name" value="PROLYL 4-HYDROXYLASE 11-RELATED"/>
    <property type="match status" value="1"/>
</dbReference>
<gene>
    <name evidence="10" type="ORF">MERR_LOCUS22942</name>
</gene>
<dbReference type="Pfam" id="PF13640">
    <property type="entry name" value="2OG-FeII_Oxy_3"/>
    <property type="match status" value="1"/>
</dbReference>
<dbReference type="FunFam" id="2.60.120.620:FF:000030">
    <property type="entry name" value="Proline HYdroxylase"/>
    <property type="match status" value="1"/>
</dbReference>
<dbReference type="GO" id="GO:0031418">
    <property type="term" value="F:L-ascorbic acid binding"/>
    <property type="evidence" value="ECO:0007669"/>
    <property type="project" value="InterPro"/>
</dbReference>